<protein>
    <recommendedName>
        <fullName evidence="3">Spermidine synthase</fullName>
    </recommendedName>
</protein>
<accession>A0A7U3YKS5</accession>
<dbReference type="KEGG" id="dpr:Despr_1007"/>
<proteinExistence type="predicted"/>
<dbReference type="EMBL" id="CP002364">
    <property type="protein sequence ID" value="ADW17180.1"/>
    <property type="molecule type" value="Genomic_DNA"/>
</dbReference>
<evidence type="ECO:0000313" key="1">
    <source>
        <dbReference type="EMBL" id="ADW17180.1"/>
    </source>
</evidence>
<dbReference type="Proteomes" id="UP000006365">
    <property type="component" value="Chromosome"/>
</dbReference>
<gene>
    <name evidence="1" type="ordered locus">Despr_1007</name>
</gene>
<dbReference type="RefSeq" id="WP_015723724.1">
    <property type="nucleotide sequence ID" value="NC_014972.1"/>
</dbReference>
<name>A0A7U3YKS5_DESPD</name>
<evidence type="ECO:0000313" key="2">
    <source>
        <dbReference type="Proteomes" id="UP000006365"/>
    </source>
</evidence>
<organism evidence="1 2">
    <name type="scientific">Desulfobulbus propionicus (strain ATCC 33891 / DSM 2032 / VKM B-1956 / 1pr3)</name>
    <dbReference type="NCBI Taxonomy" id="577650"/>
    <lineage>
        <taxon>Bacteria</taxon>
        <taxon>Pseudomonadati</taxon>
        <taxon>Thermodesulfobacteriota</taxon>
        <taxon>Desulfobulbia</taxon>
        <taxon>Desulfobulbales</taxon>
        <taxon>Desulfobulbaceae</taxon>
        <taxon>Desulfobulbus</taxon>
    </lineage>
</organism>
<sequence length="181" mass="20697">MEKVTLPEGQKGPWKIERFTTDFMDFHSALRGRAVPVGETYTRVTRNGYLVMSDTPAEMRDHSTAVWKAKGSCLLNGLGIGMVLKNILLKPEVTDVTVVEISQDLIDLVSPHYADPRVTFVCADALSYKPPKGKRYGMVWHDIWDDICADNLEDMGKLHRKYGRRTEWQGSWCKYECQRGR</sequence>
<dbReference type="InterPro" id="IPR029063">
    <property type="entry name" value="SAM-dependent_MTases_sf"/>
</dbReference>
<evidence type="ECO:0008006" key="3">
    <source>
        <dbReference type="Google" id="ProtNLM"/>
    </source>
</evidence>
<keyword evidence="2" id="KW-1185">Reference proteome</keyword>
<dbReference type="AlphaFoldDB" id="A0A7U3YKS5"/>
<dbReference type="SUPFAM" id="SSF53335">
    <property type="entry name" value="S-adenosyl-L-methionine-dependent methyltransferases"/>
    <property type="match status" value="1"/>
</dbReference>
<dbReference type="Gene3D" id="3.40.50.150">
    <property type="entry name" value="Vaccinia Virus protein VP39"/>
    <property type="match status" value="1"/>
</dbReference>
<reference evidence="1 2" key="1">
    <citation type="journal article" date="2011" name="Stand. Genomic Sci.">
        <title>Complete genome sequence of Desulfobulbus propionicus type strain (1pr3).</title>
        <authorList>
            <person name="Pagani I."/>
            <person name="Lapidus A."/>
            <person name="Nolan M."/>
            <person name="Lucas S."/>
            <person name="Hammon N."/>
            <person name="Deshpande S."/>
            <person name="Cheng J.F."/>
            <person name="Chertkov O."/>
            <person name="Davenport K."/>
            <person name="Tapia R."/>
            <person name="Han C."/>
            <person name="Goodwin L."/>
            <person name="Pitluck S."/>
            <person name="Liolios K."/>
            <person name="Mavromatis K."/>
            <person name="Ivanova N."/>
            <person name="Mikhailova N."/>
            <person name="Pati A."/>
            <person name="Chen A."/>
            <person name="Palaniappan K."/>
            <person name="Land M."/>
            <person name="Hauser L."/>
            <person name="Chang Y.J."/>
            <person name="Jeffries C.D."/>
            <person name="Detter J.C."/>
            <person name="Brambilla E."/>
            <person name="Kannan K.P."/>
            <person name="Djao O.D."/>
            <person name="Rohde M."/>
            <person name="Pukall R."/>
            <person name="Spring S."/>
            <person name="Goker M."/>
            <person name="Sikorski J."/>
            <person name="Woyke T."/>
            <person name="Bristow J."/>
            <person name="Eisen J.A."/>
            <person name="Markowitz V."/>
            <person name="Hugenholtz P."/>
            <person name="Kyrpides N.C."/>
            <person name="Klenk H.P."/>
        </authorList>
    </citation>
    <scope>NUCLEOTIDE SEQUENCE [LARGE SCALE GENOMIC DNA]</scope>
    <source>
        <strain evidence="2">ATCC 33891 / DSM 2032 / 1pr3</strain>
    </source>
</reference>